<comment type="similarity">
    <text evidence="1 6 7">Belongs to the DNA mismatch repair MutS family.</text>
</comment>
<dbReference type="InterPro" id="IPR016151">
    <property type="entry name" value="DNA_mismatch_repair_MutS_N"/>
</dbReference>
<dbReference type="GO" id="GO:0140664">
    <property type="term" value="F:ATP-dependent DNA damage sensor activity"/>
    <property type="evidence" value="ECO:0007669"/>
    <property type="project" value="InterPro"/>
</dbReference>
<dbReference type="SMART" id="SM00533">
    <property type="entry name" value="MUTSd"/>
    <property type="match status" value="1"/>
</dbReference>
<feature type="region of interest" description="Disordered" evidence="8">
    <location>
        <begin position="61"/>
        <end position="200"/>
    </location>
</feature>
<comment type="function">
    <text evidence="6 7">Component of the post-replicative DNA mismatch repair system (MMR).</text>
</comment>
<dbReference type="EMBL" id="KZ303524">
    <property type="protein sequence ID" value="PIA13960.1"/>
    <property type="molecule type" value="Genomic_DNA"/>
</dbReference>
<evidence type="ECO:0000256" key="2">
    <source>
        <dbReference type="ARBA" id="ARBA00022741"/>
    </source>
</evidence>
<dbReference type="GO" id="GO:0005524">
    <property type="term" value="F:ATP binding"/>
    <property type="evidence" value="ECO:0007669"/>
    <property type="project" value="UniProtKB-UniRule"/>
</dbReference>
<evidence type="ECO:0000256" key="3">
    <source>
        <dbReference type="ARBA" id="ARBA00022763"/>
    </source>
</evidence>
<feature type="compositionally biased region" description="Basic and acidic residues" evidence="8">
    <location>
        <begin position="65"/>
        <end position="74"/>
    </location>
</feature>
<keyword evidence="2 6" id="KW-0547">Nucleotide-binding</keyword>
<keyword evidence="6 7" id="KW-0234">DNA repair</keyword>
<dbReference type="SUPFAM" id="SSF52540">
    <property type="entry name" value="P-loop containing nucleoside triphosphate hydrolases"/>
    <property type="match status" value="1"/>
</dbReference>
<dbReference type="Gene3D" id="3.40.1170.10">
    <property type="entry name" value="DNA repair protein MutS, domain I"/>
    <property type="match status" value="1"/>
</dbReference>
<dbReference type="PANTHER" id="PTHR11361">
    <property type="entry name" value="DNA MISMATCH REPAIR PROTEIN MUTS FAMILY MEMBER"/>
    <property type="match status" value="1"/>
</dbReference>
<dbReference type="Gene3D" id="3.40.50.300">
    <property type="entry name" value="P-loop containing nucleotide triphosphate hydrolases"/>
    <property type="match status" value="1"/>
</dbReference>
<dbReference type="SUPFAM" id="SSF48334">
    <property type="entry name" value="DNA repair protein MutS, domain III"/>
    <property type="match status" value="1"/>
</dbReference>
<dbReference type="InterPro" id="IPR007696">
    <property type="entry name" value="DNA_mismatch_repair_MutS_core"/>
</dbReference>
<dbReference type="Pfam" id="PF05190">
    <property type="entry name" value="MutS_IV"/>
    <property type="match status" value="1"/>
</dbReference>
<feature type="compositionally biased region" description="Low complexity" evidence="8">
    <location>
        <begin position="188"/>
        <end position="198"/>
    </location>
</feature>
<keyword evidence="3 6" id="KW-0227">DNA damage</keyword>
<evidence type="ECO:0000256" key="6">
    <source>
        <dbReference type="PIRNR" id="PIRNR037677"/>
    </source>
</evidence>
<evidence type="ECO:0000313" key="11">
    <source>
        <dbReference type="Proteomes" id="UP000242474"/>
    </source>
</evidence>
<evidence type="ECO:0000256" key="5">
    <source>
        <dbReference type="ARBA" id="ARBA00023125"/>
    </source>
</evidence>
<dbReference type="GO" id="GO:0006298">
    <property type="term" value="P:mismatch repair"/>
    <property type="evidence" value="ECO:0007669"/>
    <property type="project" value="InterPro"/>
</dbReference>
<accession>A0A2G5B4N2</accession>
<dbReference type="SMART" id="SM00534">
    <property type="entry name" value="MUTSac"/>
    <property type="match status" value="1"/>
</dbReference>
<feature type="compositionally biased region" description="Acidic residues" evidence="8">
    <location>
        <begin position="131"/>
        <end position="154"/>
    </location>
</feature>
<dbReference type="PANTHER" id="PTHR11361:SF148">
    <property type="entry name" value="DNA MISMATCH REPAIR PROTEIN MSH6"/>
    <property type="match status" value="1"/>
</dbReference>
<dbReference type="FunFam" id="3.40.1170.10:FF:000002">
    <property type="entry name" value="DNA mismatch repair protein"/>
    <property type="match status" value="1"/>
</dbReference>
<dbReference type="Proteomes" id="UP000242474">
    <property type="component" value="Unassembled WGS sequence"/>
</dbReference>
<reference evidence="10 11" key="1">
    <citation type="journal article" date="2015" name="Genome Biol. Evol.">
        <title>Phylogenomic analyses indicate that early fungi evolved digesting cell walls of algal ancestors of land plants.</title>
        <authorList>
            <person name="Chang Y."/>
            <person name="Wang S."/>
            <person name="Sekimoto S."/>
            <person name="Aerts A.L."/>
            <person name="Choi C."/>
            <person name="Clum A."/>
            <person name="LaButti K.M."/>
            <person name="Lindquist E.A."/>
            <person name="Yee Ngan C."/>
            <person name="Ohm R.A."/>
            <person name="Salamov A.A."/>
            <person name="Grigoriev I.V."/>
            <person name="Spatafora J.W."/>
            <person name="Berbee M.L."/>
        </authorList>
    </citation>
    <scope>NUCLEOTIDE SEQUENCE [LARGE SCALE GENOMIC DNA]</scope>
    <source>
        <strain evidence="10 11">NRRL 1564</strain>
    </source>
</reference>
<dbReference type="InterPro" id="IPR007861">
    <property type="entry name" value="DNA_mismatch_repair_MutS_clamp"/>
</dbReference>
<evidence type="ECO:0000256" key="1">
    <source>
        <dbReference type="ARBA" id="ARBA00006271"/>
    </source>
</evidence>
<dbReference type="FunFam" id="1.10.1420.10:FF:000005">
    <property type="entry name" value="DNA mismatch repair protein"/>
    <property type="match status" value="1"/>
</dbReference>
<feature type="region of interest" description="Disordered" evidence="8">
    <location>
        <begin position="1"/>
        <end position="49"/>
    </location>
</feature>
<keyword evidence="4 6" id="KW-0067">ATP-binding</keyword>
<dbReference type="PIRSF" id="PIRSF037677">
    <property type="entry name" value="DNA_mis_repair_Msh6"/>
    <property type="match status" value="1"/>
</dbReference>
<dbReference type="Pfam" id="PF00488">
    <property type="entry name" value="MutS_V"/>
    <property type="match status" value="2"/>
</dbReference>
<feature type="compositionally biased region" description="Polar residues" evidence="8">
    <location>
        <begin position="226"/>
        <end position="250"/>
    </location>
</feature>
<evidence type="ECO:0000256" key="4">
    <source>
        <dbReference type="ARBA" id="ARBA00022840"/>
    </source>
</evidence>
<keyword evidence="11" id="KW-1185">Reference proteome</keyword>
<dbReference type="InterPro" id="IPR036187">
    <property type="entry name" value="DNA_mismatch_repair_MutS_sf"/>
</dbReference>
<dbReference type="Pfam" id="PF01624">
    <property type="entry name" value="MutS_I"/>
    <property type="match status" value="1"/>
</dbReference>
<dbReference type="InterPro" id="IPR000432">
    <property type="entry name" value="DNA_mismatch_repair_MutS_C"/>
</dbReference>
<dbReference type="Pfam" id="PF05192">
    <property type="entry name" value="MutS_III"/>
    <property type="match status" value="1"/>
</dbReference>
<dbReference type="Pfam" id="PF05188">
    <property type="entry name" value="MutS_II"/>
    <property type="match status" value="1"/>
</dbReference>
<gene>
    <name evidence="10" type="ORF">COEREDRAFT_99259</name>
</gene>
<name>A0A2G5B4N2_COERN</name>
<organism evidence="10 11">
    <name type="scientific">Coemansia reversa (strain ATCC 12441 / NRRL 1564)</name>
    <dbReference type="NCBI Taxonomy" id="763665"/>
    <lineage>
        <taxon>Eukaryota</taxon>
        <taxon>Fungi</taxon>
        <taxon>Fungi incertae sedis</taxon>
        <taxon>Zoopagomycota</taxon>
        <taxon>Kickxellomycotina</taxon>
        <taxon>Kickxellomycetes</taxon>
        <taxon>Kickxellales</taxon>
        <taxon>Kickxellaceae</taxon>
        <taxon>Coemansia</taxon>
    </lineage>
</organism>
<dbReference type="InterPro" id="IPR007695">
    <property type="entry name" value="DNA_mismatch_repair_MutS-lik_N"/>
</dbReference>
<dbReference type="InterPro" id="IPR036678">
    <property type="entry name" value="MutS_con_dom_sf"/>
</dbReference>
<proteinExistence type="inferred from homology"/>
<dbReference type="GO" id="GO:0030983">
    <property type="term" value="F:mismatched DNA binding"/>
    <property type="evidence" value="ECO:0007669"/>
    <property type="project" value="UniProtKB-UniRule"/>
</dbReference>
<evidence type="ECO:0000313" key="10">
    <source>
        <dbReference type="EMBL" id="PIA13960.1"/>
    </source>
</evidence>
<dbReference type="GO" id="GO:0032301">
    <property type="term" value="C:MutSalpha complex"/>
    <property type="evidence" value="ECO:0007669"/>
    <property type="project" value="TreeGrafter"/>
</dbReference>
<feature type="region of interest" description="Disordered" evidence="8">
    <location>
        <begin position="498"/>
        <end position="521"/>
    </location>
</feature>
<dbReference type="SUPFAM" id="SSF53150">
    <property type="entry name" value="DNA repair protein MutS, domain II"/>
    <property type="match status" value="1"/>
</dbReference>
<feature type="region of interest" description="Disordered" evidence="8">
    <location>
        <begin position="226"/>
        <end position="251"/>
    </location>
</feature>
<feature type="domain" description="DNA mismatch repair proteins mutS family" evidence="9">
    <location>
        <begin position="1071"/>
        <end position="1087"/>
    </location>
</feature>
<dbReference type="PROSITE" id="PS00486">
    <property type="entry name" value="DNA_MISMATCH_REPAIR_2"/>
    <property type="match status" value="1"/>
</dbReference>
<keyword evidence="5 6" id="KW-0238">DNA-binding</keyword>
<dbReference type="InterPro" id="IPR027417">
    <property type="entry name" value="P-loop_NTPase"/>
</dbReference>
<protein>
    <recommendedName>
        <fullName evidence="6">DNA mismatch repair protein</fullName>
    </recommendedName>
</protein>
<feature type="compositionally biased region" description="Acidic residues" evidence="8">
    <location>
        <begin position="91"/>
        <end position="108"/>
    </location>
</feature>
<dbReference type="Gene3D" id="3.30.420.110">
    <property type="entry name" value="MutS, connector domain"/>
    <property type="match status" value="1"/>
</dbReference>
<evidence type="ECO:0000259" key="9">
    <source>
        <dbReference type="PROSITE" id="PS00486"/>
    </source>
</evidence>
<feature type="compositionally biased region" description="Low complexity" evidence="8">
    <location>
        <begin position="15"/>
        <end position="33"/>
    </location>
</feature>
<dbReference type="Gene3D" id="1.10.1420.10">
    <property type="match status" value="2"/>
</dbReference>
<dbReference type="InterPro" id="IPR017261">
    <property type="entry name" value="DNA_mismatch_repair_MutS/MSH"/>
</dbReference>
<evidence type="ECO:0000256" key="7">
    <source>
        <dbReference type="RuleBase" id="RU003756"/>
    </source>
</evidence>
<dbReference type="InterPro" id="IPR007860">
    <property type="entry name" value="DNA_mmatch_repair_MutS_con_dom"/>
</dbReference>
<dbReference type="STRING" id="763665.A0A2G5B4N2"/>
<sequence length="1306" mass="141426">MSGAKDSSTPKSARTQTSIFSFFSTPSTKTTQSVNGTLQESRDSDSQDALLDELDDLVDDDMLAEVEHAEEKHASTMGTSNRRKRKAAYVESEDEEMALDDDEDDDYKPEEAKAAASQVRGSRSHRRAIGDSDEDEEGDESGGDEGFELGEEIEAVATPALRRREKSGDGSGEGPETRVPSLLRMRYSTTGSSSSASGMPLISMIKPQANARRPTLKRASTSLMSAGTAASSESEPLMQRMQQPVTGTTKSEAKRARAAAFAKKNEGRYAWLEDVRDAQKLRPGDPGYDKRTLYVPDSAWRQFSAFERQYWEIKSQRWDTVVFFKKGKFFELYEKDATIAHQQFDLKMTDRVNMRMAGVPESSFDHWVAQFLAKGHKVARVDQMESRLAKEMRERGSSKKGDRLVERELTGVLTAGTLVDPTLLTQDLATHCMAIVEAAHSRGDGSMEPATSFGVAFVDTSTAQFRLCTVANDDAQRSGLETLLVQVNPREVVYVRGGAGPGQRVRGGSDAELSSPDAQDGMAGLSQATWRVLKNTCGPDTDWIALAPRREFWDAPTTMREFAQAAYFETDKWPAALQHAAENERLALAGVGGLLAYLRGLRLDADLAMLSNFEMYTPLQHSSALVLDGPTLTNLDIFTVAAESGGSTTGSGSAAPAQGTLFALVDHARTAFGRRLLRRWTCHPLRHANAINARLDAVDFLLEAADVRDTCTEALAGLPDLERRLSRIHAGRCKVADFLGVLAGLRVMDELVARLRHECGAGAPARVQTLLATFPPLGELLAEFDAAFDARVAGAEGRLEPVPGSDRPYDDAQDAVAALDAWLEQHLRDTRKRFDCTDIVYKHMGKEHYQLEFPAAVDVPPDFFRLSATKAASRYWSPPLRAKVRARAEAVETRTMALDSFQMRLYTRFARHYTLVLRSVSVVAELDCLLALAAASAAMGTPTCRPTVVEPVAGAAAFVDFRQLRHPCVAPAAGFVANDITLGGGAAGAASMILLTGPNMGGKSTLLRQVCLGVLLAQLGCHVPAQAATITPVDRLFTRIGARDNMLAGRSTFMVEMAETATILRHASPRSLAVLDELGRGTSTHDGAAVAFAALHALCARVGCLGVFSTHYGLLADAMYTPEPTGSTDFADPAISTDAAPTIHAIMPRLRPMFMACAVDEAEHRVTFLYRLQRGVASKSHGMNVAAMAGVPLSVVRRAAHVAKLFEQRLNRRRASMMQHGSACHSVALLPLSLQSDFANLLRVAANESDAQPAAQSAVAATQPSVCELPVAGPRAAAENQYWSCIVDHLRRTLAAAPAAVPAQPI</sequence>
<dbReference type="InterPro" id="IPR045076">
    <property type="entry name" value="MutS"/>
</dbReference>
<feature type="compositionally biased region" description="Polar residues" evidence="8">
    <location>
        <begin position="1"/>
        <end position="14"/>
    </location>
</feature>
<dbReference type="OrthoDB" id="10252754at2759"/>
<evidence type="ECO:0000256" key="8">
    <source>
        <dbReference type="SAM" id="MobiDB-lite"/>
    </source>
</evidence>
<dbReference type="SUPFAM" id="SSF55271">
    <property type="entry name" value="DNA repair protein MutS, domain I"/>
    <property type="match status" value="1"/>
</dbReference>